<comment type="caution">
    <text evidence="1">The sequence shown here is derived from an EMBL/GenBank/DDBJ whole genome shotgun (WGS) entry which is preliminary data.</text>
</comment>
<dbReference type="InterPro" id="IPR037914">
    <property type="entry name" value="SpoVT-AbrB_sf"/>
</dbReference>
<gene>
    <name evidence="1" type="ORF">ENV88_03265</name>
</gene>
<protein>
    <submittedName>
        <fullName evidence="1">AbrB/MazE/SpoVT family DNA-binding domain-containing protein</fullName>
    </submittedName>
</protein>
<dbReference type="EMBL" id="DTIB01000074">
    <property type="protein sequence ID" value="HGB25058.1"/>
    <property type="molecule type" value="Genomic_DNA"/>
</dbReference>
<organism evidence="1">
    <name type="scientific">Thermofilum pendens</name>
    <dbReference type="NCBI Taxonomy" id="2269"/>
    <lineage>
        <taxon>Archaea</taxon>
        <taxon>Thermoproteota</taxon>
        <taxon>Thermoprotei</taxon>
        <taxon>Thermofilales</taxon>
        <taxon>Thermofilaceae</taxon>
        <taxon>Thermofilum</taxon>
    </lineage>
</organism>
<evidence type="ECO:0000313" key="1">
    <source>
        <dbReference type="EMBL" id="HGB25058.1"/>
    </source>
</evidence>
<dbReference type="SUPFAM" id="SSF89447">
    <property type="entry name" value="AbrB/MazE/MraZ-like"/>
    <property type="match status" value="1"/>
</dbReference>
<accession>A0A7C3WJW7</accession>
<dbReference type="GO" id="GO:0003677">
    <property type="term" value="F:DNA binding"/>
    <property type="evidence" value="ECO:0007669"/>
    <property type="project" value="UniProtKB-KW"/>
</dbReference>
<dbReference type="AlphaFoldDB" id="A0A7C3WJW7"/>
<name>A0A7C3WJW7_THEPE</name>
<sequence length="89" mass="10010">MAMASVVKVDDRGRIKLPRGVASPGDRVLVIPAGRRIILIKIPPSPVEASSSWLKTELERGELRRLAESAALEEVEERLRRRRKLADRD</sequence>
<proteinExistence type="predicted"/>
<keyword evidence="1" id="KW-0238">DNA-binding</keyword>
<reference evidence="1" key="1">
    <citation type="journal article" date="2020" name="mSystems">
        <title>Genome- and Community-Level Interaction Insights into Carbon Utilization and Element Cycling Functions of Hydrothermarchaeota in Hydrothermal Sediment.</title>
        <authorList>
            <person name="Zhou Z."/>
            <person name="Liu Y."/>
            <person name="Xu W."/>
            <person name="Pan J."/>
            <person name="Luo Z.H."/>
            <person name="Li M."/>
        </authorList>
    </citation>
    <scope>NUCLEOTIDE SEQUENCE [LARGE SCALE GENOMIC DNA]</scope>
    <source>
        <strain evidence="1">SpSt-8</strain>
    </source>
</reference>